<dbReference type="PRINTS" id="PR00753">
    <property type="entry name" value="ACCSYNTHASE"/>
</dbReference>
<dbReference type="Gene3D" id="3.90.1150.10">
    <property type="entry name" value="Aspartate Aminotransferase, domain 1"/>
    <property type="match status" value="1"/>
</dbReference>
<dbReference type="InterPro" id="IPR050478">
    <property type="entry name" value="Ethylene_sulfur-biosynth"/>
</dbReference>
<reference evidence="4" key="1">
    <citation type="journal article" date="2019" name="Int. J. Syst. Evol. Microbiol.">
        <title>The Global Catalogue of Microorganisms (GCM) 10K type strain sequencing project: providing services to taxonomists for standard genome sequencing and annotation.</title>
        <authorList>
            <consortium name="The Broad Institute Genomics Platform"/>
            <consortium name="The Broad Institute Genome Sequencing Center for Infectious Disease"/>
            <person name="Wu L."/>
            <person name="Ma J."/>
        </authorList>
    </citation>
    <scope>NUCLEOTIDE SEQUENCE [LARGE SCALE GENOMIC DNA]</scope>
    <source>
        <strain evidence="4">JCM 13006</strain>
    </source>
</reference>
<sequence length="403" mass="43060">MLSRTARALLADAPAIAGVHFRAEACSYHPDLCPDGYLNLGTAENRLVWELLAERLAGRPPLAERHSRYAPLHGTEELRHRVSGLLSRLTGQPLDAEQLVVVSGASAALDAVASALCDPGDAIVVPAPYYGPFDSDLAGRSGAELLPARTDTGTGLPEAVDRALERARRTGATVRAVALTSPCNPTGEVYPAETLEELLAVAAAHRVEVIADEVYAGTVFGRTAFASLAGRPGVHQVWGFAKDFGLPGLKVATVHTTDPELASAVRAFAHFAPVATDTQAMLSWLLSDVLWTDAFLAENRRRLAASYSAAAGLLDAHGIPYAPAGAGLSIWADLEPWLPTGDWGGERVLWQRLFERARISLTPGEVFHAARPGRFRLCHSLDPAVVKEALTRLAEHLGEPHRL</sequence>
<dbReference type="Gene3D" id="3.40.640.10">
    <property type="entry name" value="Type I PLP-dependent aspartate aminotransferase-like (Major domain)"/>
    <property type="match status" value="1"/>
</dbReference>
<keyword evidence="1" id="KW-0663">Pyridoxal phosphate</keyword>
<evidence type="ECO:0000313" key="3">
    <source>
        <dbReference type="EMBL" id="GAA4880480.1"/>
    </source>
</evidence>
<dbReference type="PANTHER" id="PTHR43795">
    <property type="entry name" value="BIFUNCTIONAL ASPARTATE AMINOTRANSFERASE AND GLUTAMATE/ASPARTATE-PREPHENATE AMINOTRANSFERASE-RELATED"/>
    <property type="match status" value="1"/>
</dbReference>
<dbReference type="InterPro" id="IPR004839">
    <property type="entry name" value="Aminotransferase_I/II_large"/>
</dbReference>
<protein>
    <submittedName>
        <fullName evidence="3">Pyridoxal phosphate-dependent aminotransferase</fullName>
    </submittedName>
</protein>
<dbReference type="RefSeq" id="WP_345701013.1">
    <property type="nucleotide sequence ID" value="NZ_BAABIS010000001.1"/>
</dbReference>
<keyword evidence="4" id="KW-1185">Reference proteome</keyword>
<gene>
    <name evidence="3" type="ORF">GCM10023235_70960</name>
</gene>
<dbReference type="InterPro" id="IPR015421">
    <property type="entry name" value="PyrdxlP-dep_Trfase_major"/>
</dbReference>
<dbReference type="PANTHER" id="PTHR43795:SF39">
    <property type="entry name" value="AMINOTRANSFERASE CLASS I_CLASSII DOMAIN-CONTAINING PROTEIN"/>
    <property type="match status" value="1"/>
</dbReference>
<dbReference type="InterPro" id="IPR015422">
    <property type="entry name" value="PyrdxlP-dep_Trfase_small"/>
</dbReference>
<proteinExistence type="predicted"/>
<dbReference type="SUPFAM" id="SSF53383">
    <property type="entry name" value="PLP-dependent transferases"/>
    <property type="match status" value="1"/>
</dbReference>
<organism evidence="3 4">
    <name type="scientific">Kitasatospora terrestris</name>
    <dbReference type="NCBI Taxonomy" id="258051"/>
    <lineage>
        <taxon>Bacteria</taxon>
        <taxon>Bacillati</taxon>
        <taxon>Actinomycetota</taxon>
        <taxon>Actinomycetes</taxon>
        <taxon>Kitasatosporales</taxon>
        <taxon>Streptomycetaceae</taxon>
        <taxon>Kitasatospora</taxon>
    </lineage>
</organism>
<dbReference type="Proteomes" id="UP001501752">
    <property type="component" value="Unassembled WGS sequence"/>
</dbReference>
<keyword evidence="3" id="KW-0032">Aminotransferase</keyword>
<dbReference type="Pfam" id="PF00155">
    <property type="entry name" value="Aminotran_1_2"/>
    <property type="match status" value="1"/>
</dbReference>
<feature type="domain" description="Aminotransferase class I/classII large" evidence="2">
    <location>
        <begin position="67"/>
        <end position="393"/>
    </location>
</feature>
<evidence type="ECO:0000256" key="1">
    <source>
        <dbReference type="ARBA" id="ARBA00022898"/>
    </source>
</evidence>
<dbReference type="EMBL" id="BAABIS010000001">
    <property type="protein sequence ID" value="GAA4880480.1"/>
    <property type="molecule type" value="Genomic_DNA"/>
</dbReference>
<dbReference type="GO" id="GO:0008483">
    <property type="term" value="F:transaminase activity"/>
    <property type="evidence" value="ECO:0007669"/>
    <property type="project" value="UniProtKB-KW"/>
</dbReference>
<keyword evidence="3" id="KW-0808">Transferase</keyword>
<dbReference type="InterPro" id="IPR015424">
    <property type="entry name" value="PyrdxlP-dep_Trfase"/>
</dbReference>
<evidence type="ECO:0000259" key="2">
    <source>
        <dbReference type="Pfam" id="PF00155"/>
    </source>
</evidence>
<evidence type="ECO:0000313" key="4">
    <source>
        <dbReference type="Proteomes" id="UP001501752"/>
    </source>
</evidence>
<name>A0ABP9EIY0_9ACTN</name>
<comment type="caution">
    <text evidence="3">The sequence shown here is derived from an EMBL/GenBank/DDBJ whole genome shotgun (WGS) entry which is preliminary data.</text>
</comment>
<dbReference type="CDD" id="cd00609">
    <property type="entry name" value="AAT_like"/>
    <property type="match status" value="1"/>
</dbReference>
<accession>A0ABP9EIY0</accession>